<comment type="subcellular location">
    <subcellularLocation>
        <location evidence="1">Membrane</location>
        <topology evidence="1">Multi-pass membrane protein</topology>
    </subcellularLocation>
</comment>
<dbReference type="EMBL" id="PEVZ01000030">
    <property type="protein sequence ID" value="PIU74371.1"/>
    <property type="molecule type" value="Genomic_DNA"/>
</dbReference>
<feature type="transmembrane region" description="Helical" evidence="5">
    <location>
        <begin position="233"/>
        <end position="251"/>
    </location>
</feature>
<keyword evidence="2 5" id="KW-0812">Transmembrane</keyword>
<evidence type="ECO:0000256" key="2">
    <source>
        <dbReference type="ARBA" id="ARBA00022692"/>
    </source>
</evidence>
<dbReference type="Proteomes" id="UP000229001">
    <property type="component" value="Unassembled WGS sequence"/>
</dbReference>
<dbReference type="InterPro" id="IPR051533">
    <property type="entry name" value="WaaL-like"/>
</dbReference>
<dbReference type="GO" id="GO:0016020">
    <property type="term" value="C:membrane"/>
    <property type="evidence" value="ECO:0007669"/>
    <property type="project" value="UniProtKB-SubCell"/>
</dbReference>
<feature type="domain" description="O-antigen ligase-related" evidence="6">
    <location>
        <begin position="189"/>
        <end position="351"/>
    </location>
</feature>
<evidence type="ECO:0000313" key="7">
    <source>
        <dbReference type="EMBL" id="PIU74371.1"/>
    </source>
</evidence>
<evidence type="ECO:0000256" key="1">
    <source>
        <dbReference type="ARBA" id="ARBA00004141"/>
    </source>
</evidence>
<feature type="transmembrane region" description="Helical" evidence="5">
    <location>
        <begin position="334"/>
        <end position="358"/>
    </location>
</feature>
<name>A0A2M7AUR1_9BACT</name>
<evidence type="ECO:0000313" key="8">
    <source>
        <dbReference type="Proteomes" id="UP000229001"/>
    </source>
</evidence>
<evidence type="ECO:0000256" key="4">
    <source>
        <dbReference type="ARBA" id="ARBA00023136"/>
    </source>
</evidence>
<dbReference type="InterPro" id="IPR007016">
    <property type="entry name" value="O-antigen_ligase-rel_domated"/>
</dbReference>
<feature type="transmembrane region" description="Helical" evidence="5">
    <location>
        <begin position="79"/>
        <end position="99"/>
    </location>
</feature>
<proteinExistence type="predicted"/>
<evidence type="ECO:0000259" key="6">
    <source>
        <dbReference type="Pfam" id="PF04932"/>
    </source>
</evidence>
<feature type="transmembrane region" description="Helical" evidence="5">
    <location>
        <begin position="184"/>
        <end position="200"/>
    </location>
</feature>
<reference evidence="8" key="1">
    <citation type="submission" date="2017-09" db="EMBL/GenBank/DDBJ databases">
        <title>Depth-based differentiation of microbial function through sediment-hosted aquifers and enrichment of novel symbionts in the deep terrestrial subsurface.</title>
        <authorList>
            <person name="Probst A.J."/>
            <person name="Ladd B."/>
            <person name="Jarett J.K."/>
            <person name="Geller-Mcgrath D.E."/>
            <person name="Sieber C.M.K."/>
            <person name="Emerson J.B."/>
            <person name="Anantharaman K."/>
            <person name="Thomas B.C."/>
            <person name="Malmstrom R."/>
            <person name="Stieglmeier M."/>
            <person name="Klingl A."/>
            <person name="Woyke T."/>
            <person name="Ryan C.M."/>
            <person name="Banfield J.F."/>
        </authorList>
    </citation>
    <scope>NUCLEOTIDE SEQUENCE [LARGE SCALE GENOMIC DNA]</scope>
</reference>
<gene>
    <name evidence="7" type="ORF">COS77_01970</name>
</gene>
<feature type="transmembrane region" description="Helical" evidence="5">
    <location>
        <begin position="206"/>
        <end position="221"/>
    </location>
</feature>
<evidence type="ECO:0000256" key="3">
    <source>
        <dbReference type="ARBA" id="ARBA00022989"/>
    </source>
</evidence>
<keyword evidence="4 5" id="KW-0472">Membrane</keyword>
<feature type="transmembrane region" description="Helical" evidence="5">
    <location>
        <begin position="55"/>
        <end position="73"/>
    </location>
</feature>
<accession>A0A2M7AUR1</accession>
<comment type="caution">
    <text evidence="7">The sequence shown here is derived from an EMBL/GenBank/DDBJ whole genome shotgun (WGS) entry which is preliminary data.</text>
</comment>
<protein>
    <recommendedName>
        <fullName evidence="6">O-antigen ligase-related domain-containing protein</fullName>
    </recommendedName>
</protein>
<feature type="transmembrane region" description="Helical" evidence="5">
    <location>
        <begin position="111"/>
        <end position="137"/>
    </location>
</feature>
<feature type="transmembrane region" description="Helical" evidence="5">
    <location>
        <begin position="157"/>
        <end position="175"/>
    </location>
</feature>
<organism evidence="7 8">
    <name type="scientific">Candidatus Roizmanbacteria bacterium CG06_land_8_20_14_3_00_34_14</name>
    <dbReference type="NCBI Taxonomy" id="1974848"/>
    <lineage>
        <taxon>Bacteria</taxon>
        <taxon>Candidatus Roizmaniibacteriota</taxon>
    </lineage>
</organism>
<dbReference type="PANTHER" id="PTHR37422:SF13">
    <property type="entry name" value="LIPOPOLYSACCHARIDE BIOSYNTHESIS PROTEIN PA4999-RELATED"/>
    <property type="match status" value="1"/>
</dbReference>
<feature type="transmembrane region" description="Helical" evidence="5">
    <location>
        <begin position="370"/>
        <end position="388"/>
    </location>
</feature>
<keyword evidence="3 5" id="KW-1133">Transmembrane helix</keyword>
<dbReference type="AlphaFoldDB" id="A0A2M7AUR1"/>
<dbReference type="Pfam" id="PF04932">
    <property type="entry name" value="Wzy_C"/>
    <property type="match status" value="1"/>
</dbReference>
<evidence type="ECO:0000256" key="5">
    <source>
        <dbReference type="SAM" id="Phobius"/>
    </source>
</evidence>
<dbReference type="PANTHER" id="PTHR37422">
    <property type="entry name" value="TEICHURONIC ACID BIOSYNTHESIS PROTEIN TUAE"/>
    <property type="match status" value="1"/>
</dbReference>
<feature type="transmembrane region" description="Helical" evidence="5">
    <location>
        <begin position="27"/>
        <end position="43"/>
    </location>
</feature>
<sequence>MTLILFYLSFFLIRLPPLILPFNLSSHILFRLINFIILIKLFFLNKKTIKFKGIIIFLLLFFVSQSLSVINVINFNTYLYFFERLVTVCLFTLVSHSLINNQKKTDVIIKLINITAIINVILELTMFFSPQFVNFLYKFIHPSVLDIFVFNVNRGRLYFESYGEVFLPIILYLFFKEKLLFKKIIYWLVVLGIILLAFWSNYRDRFVVVCFSLFTTLMIFRKDIFKIKIKQNVIFLFATVLIFIGGFFYIYQTRGYSVIDRLLLQDKEEDISSLVSRGILINEAVSIGRQFPLLGVGIGNHYDHLPSFMKNQRYRMIGQNRNFLDATLLYPHNLFVQIFVETGLLGLLFFLFILGVFIKKDFKILKSKNDLYKALIVSFWALILYAMFNPRTYLTFYTNFFVLRVLIEIFGNQSIRETI</sequence>